<evidence type="ECO:0000259" key="6">
    <source>
        <dbReference type="Pfam" id="PF05175"/>
    </source>
</evidence>
<comment type="function">
    <text evidence="5">Methylates the class 1 translation termination release factors RF1/PrfA and RF2/PrfB on the glutamine residue of the universally conserved GGQ motif.</text>
</comment>
<organism evidence="8 9">
    <name type="scientific">Bacillus coahuilensis p1.1.43</name>
    <dbReference type="NCBI Taxonomy" id="1150625"/>
    <lineage>
        <taxon>Bacteria</taxon>
        <taxon>Bacillati</taxon>
        <taxon>Bacillota</taxon>
        <taxon>Bacilli</taxon>
        <taxon>Bacillales</taxon>
        <taxon>Bacillaceae</taxon>
        <taxon>Bacillus</taxon>
    </lineage>
</organism>
<sequence length="285" mass="32177">MKIFEALRWASSFLEENSRDKNVGELYLQHLLDWSRSKLLAEQQLLLDESIREIFVKGVKDHVSGIPIQHIIGYEEFYGRRYKVNRHVLIPRPETEELVYHTLEKISDLFKATGTALTLADIGTGSGAIAISMKLERPTLQVYASDLHEEALQVAKENADRLGAEVHFTQGNLLHPIMERGVKLDVMLSNPPYIPEGDKEWMSEVVTEHEPHSALFAGADGMVLYRQFMEELPLVMNSPGLIGFEVGAGQGEAVRDLLQQTFPSARSKVVFDINGKDRMVFCEIL</sequence>
<dbReference type="PATRIC" id="fig|1150625.3.peg.3460"/>
<dbReference type="STRING" id="1150625.Q75_16485"/>
<dbReference type="SUPFAM" id="SSF53335">
    <property type="entry name" value="S-adenosyl-L-methionine-dependent methyltransferases"/>
    <property type="match status" value="1"/>
</dbReference>
<evidence type="ECO:0000256" key="1">
    <source>
        <dbReference type="ARBA" id="ARBA00022603"/>
    </source>
</evidence>
<proteinExistence type="inferred from homology"/>
<evidence type="ECO:0000256" key="4">
    <source>
        <dbReference type="ARBA" id="ARBA00048391"/>
    </source>
</evidence>
<dbReference type="InterPro" id="IPR002052">
    <property type="entry name" value="DNA_methylase_N6_adenine_CS"/>
</dbReference>
<evidence type="ECO:0000259" key="7">
    <source>
        <dbReference type="Pfam" id="PF17827"/>
    </source>
</evidence>
<dbReference type="InterPro" id="IPR029063">
    <property type="entry name" value="SAM-dependent_MTases_sf"/>
</dbReference>
<dbReference type="Pfam" id="PF17827">
    <property type="entry name" value="PrmC_N"/>
    <property type="match status" value="1"/>
</dbReference>
<feature type="binding site" evidence="5">
    <location>
        <position position="146"/>
    </location>
    <ligand>
        <name>S-adenosyl-L-methionine</name>
        <dbReference type="ChEBI" id="CHEBI:59789"/>
    </ligand>
</feature>
<feature type="domain" description="Release factor glutamine methyltransferase N-terminal" evidence="7">
    <location>
        <begin position="5"/>
        <end position="73"/>
    </location>
</feature>
<dbReference type="InterPro" id="IPR040758">
    <property type="entry name" value="PrmC_N"/>
</dbReference>
<feature type="binding site" evidence="5">
    <location>
        <position position="190"/>
    </location>
    <ligand>
        <name>S-adenosyl-L-methionine</name>
        <dbReference type="ChEBI" id="CHEBI:59789"/>
    </ligand>
</feature>
<comment type="catalytic activity">
    <reaction evidence="4 5">
        <text>L-glutaminyl-[peptide chain release factor] + S-adenosyl-L-methionine = N(5)-methyl-L-glutaminyl-[peptide chain release factor] + S-adenosyl-L-homocysteine + H(+)</text>
        <dbReference type="Rhea" id="RHEA:42896"/>
        <dbReference type="Rhea" id="RHEA-COMP:10271"/>
        <dbReference type="Rhea" id="RHEA-COMP:10272"/>
        <dbReference type="ChEBI" id="CHEBI:15378"/>
        <dbReference type="ChEBI" id="CHEBI:30011"/>
        <dbReference type="ChEBI" id="CHEBI:57856"/>
        <dbReference type="ChEBI" id="CHEBI:59789"/>
        <dbReference type="ChEBI" id="CHEBI:61891"/>
        <dbReference type="EC" id="2.1.1.297"/>
    </reaction>
</comment>
<dbReference type="NCBIfam" id="TIGR03534">
    <property type="entry name" value="RF_mod_PrmC"/>
    <property type="match status" value="1"/>
</dbReference>
<dbReference type="GO" id="GO:0102559">
    <property type="term" value="F:peptide chain release factor N(5)-glutamine methyltransferase activity"/>
    <property type="evidence" value="ECO:0007669"/>
    <property type="project" value="UniProtKB-EC"/>
</dbReference>
<dbReference type="Proteomes" id="UP000074108">
    <property type="component" value="Unassembled WGS sequence"/>
</dbReference>
<comment type="similarity">
    <text evidence="5">Belongs to the protein N5-glutamine methyltransferase family. PrmC subfamily.</text>
</comment>
<dbReference type="InterPro" id="IPR019874">
    <property type="entry name" value="RF_methyltr_PrmC"/>
</dbReference>
<feature type="domain" description="Methyltransferase small" evidence="6">
    <location>
        <begin position="116"/>
        <end position="197"/>
    </location>
</feature>
<keyword evidence="9" id="KW-1185">Reference proteome</keyword>
<dbReference type="GO" id="GO:0003676">
    <property type="term" value="F:nucleic acid binding"/>
    <property type="evidence" value="ECO:0007669"/>
    <property type="project" value="InterPro"/>
</dbReference>
<dbReference type="PROSITE" id="PS00092">
    <property type="entry name" value="N6_MTASE"/>
    <property type="match status" value="1"/>
</dbReference>
<dbReference type="EC" id="2.1.1.297" evidence="5"/>
<dbReference type="InterPro" id="IPR050320">
    <property type="entry name" value="N5-glutamine_MTase"/>
</dbReference>
<keyword evidence="3 5" id="KW-0949">S-adenosyl-L-methionine</keyword>
<dbReference type="RefSeq" id="WP_059352019.1">
    <property type="nucleotide sequence ID" value="NZ_LDYG01000053.1"/>
</dbReference>
<feature type="binding site" evidence="5">
    <location>
        <begin position="190"/>
        <end position="193"/>
    </location>
    <ligand>
        <name>substrate</name>
    </ligand>
</feature>
<evidence type="ECO:0000256" key="2">
    <source>
        <dbReference type="ARBA" id="ARBA00022679"/>
    </source>
</evidence>
<name>A0A147K4C6_9BACI</name>
<dbReference type="PANTHER" id="PTHR18895">
    <property type="entry name" value="HEMK METHYLTRANSFERASE"/>
    <property type="match status" value="1"/>
</dbReference>
<comment type="caution">
    <text evidence="8">The sequence shown here is derived from an EMBL/GenBank/DDBJ whole genome shotgun (WGS) entry which is preliminary data.</text>
</comment>
<keyword evidence="1 5" id="KW-0489">Methyltransferase</keyword>
<dbReference type="PANTHER" id="PTHR18895:SF74">
    <property type="entry name" value="MTRF1L RELEASE FACTOR GLUTAMINE METHYLTRANSFERASE"/>
    <property type="match status" value="1"/>
</dbReference>
<dbReference type="Pfam" id="PF05175">
    <property type="entry name" value="MTS"/>
    <property type="match status" value="1"/>
</dbReference>
<gene>
    <name evidence="5" type="primary">prmC</name>
    <name evidence="8" type="ORF">Q75_16485</name>
</gene>
<dbReference type="AlphaFoldDB" id="A0A147K4C6"/>
<comment type="caution">
    <text evidence="5">Lacks conserved residue(s) required for the propagation of feature annotation.</text>
</comment>
<accession>A0A147K4C6</accession>
<dbReference type="InterPro" id="IPR004556">
    <property type="entry name" value="HemK-like"/>
</dbReference>
<feature type="binding site" evidence="5">
    <location>
        <begin position="123"/>
        <end position="127"/>
    </location>
    <ligand>
        <name>S-adenosyl-L-methionine</name>
        <dbReference type="ChEBI" id="CHEBI:59789"/>
    </ligand>
</feature>
<evidence type="ECO:0000313" key="9">
    <source>
        <dbReference type="Proteomes" id="UP000074108"/>
    </source>
</evidence>
<evidence type="ECO:0000256" key="5">
    <source>
        <dbReference type="HAMAP-Rule" id="MF_02126"/>
    </source>
</evidence>
<dbReference type="OrthoDB" id="9800643at2"/>
<dbReference type="NCBIfam" id="TIGR00536">
    <property type="entry name" value="hemK_fam"/>
    <property type="match status" value="1"/>
</dbReference>
<keyword evidence="2 5" id="KW-0808">Transferase</keyword>
<dbReference type="GO" id="GO:0032259">
    <property type="term" value="P:methylation"/>
    <property type="evidence" value="ECO:0007669"/>
    <property type="project" value="UniProtKB-KW"/>
</dbReference>
<dbReference type="EMBL" id="LDYG01000053">
    <property type="protein sequence ID" value="KUP04181.1"/>
    <property type="molecule type" value="Genomic_DNA"/>
</dbReference>
<evidence type="ECO:0000256" key="3">
    <source>
        <dbReference type="ARBA" id="ARBA00022691"/>
    </source>
</evidence>
<dbReference type="Gene3D" id="3.40.50.150">
    <property type="entry name" value="Vaccinia Virus protein VP39"/>
    <property type="match status" value="1"/>
</dbReference>
<dbReference type="Gene3D" id="1.10.8.10">
    <property type="entry name" value="DNA helicase RuvA subunit, C-terminal domain"/>
    <property type="match status" value="1"/>
</dbReference>
<reference evidence="8 9" key="1">
    <citation type="journal article" date="2016" name="Front. Microbiol.">
        <title>Microevolution Analysis of Bacillus coahuilensis Unveils Differences in Phosphorus Acquisition Strategies and Their Regulation.</title>
        <authorList>
            <person name="Gomez-Lunar Z."/>
            <person name="Hernandez-Gonzalez I."/>
            <person name="Rodriguez-Torres M.D."/>
            <person name="Souza V."/>
            <person name="Olmedo-Alvarez G."/>
        </authorList>
    </citation>
    <scope>NUCLEOTIDE SEQUENCE [LARGE SCALE GENOMIC DNA]</scope>
    <source>
        <strain evidence="9">p1.1.43</strain>
    </source>
</reference>
<protein>
    <recommendedName>
        <fullName evidence="5">Release factor glutamine methyltransferase</fullName>
        <shortName evidence="5">RF MTase</shortName>
        <ecNumber evidence="5">2.1.1.297</ecNumber>
    </recommendedName>
    <alternativeName>
        <fullName evidence="5">N5-glutamine methyltransferase PrmC</fullName>
    </alternativeName>
    <alternativeName>
        <fullName evidence="5">Protein-(glutamine-N5) MTase PrmC</fullName>
    </alternativeName>
    <alternativeName>
        <fullName evidence="5">Protein-glutamine N-methyltransferase PrmC</fullName>
    </alternativeName>
</protein>
<evidence type="ECO:0000313" key="8">
    <source>
        <dbReference type="EMBL" id="KUP04181.1"/>
    </source>
</evidence>
<dbReference type="CDD" id="cd02440">
    <property type="entry name" value="AdoMet_MTases"/>
    <property type="match status" value="1"/>
</dbReference>
<dbReference type="HAMAP" id="MF_02126">
    <property type="entry name" value="RF_methyltr_PrmC"/>
    <property type="match status" value="1"/>
</dbReference>
<dbReference type="InterPro" id="IPR007848">
    <property type="entry name" value="Small_mtfrase_dom"/>
</dbReference>